<keyword evidence="3 4" id="KW-0804">Transcription</keyword>
<dbReference type="GO" id="GO:0019856">
    <property type="term" value="P:pyrimidine nucleobase biosynthetic process"/>
    <property type="evidence" value="ECO:0007669"/>
    <property type="project" value="TreeGrafter"/>
</dbReference>
<dbReference type="GO" id="GO:0010468">
    <property type="term" value="P:regulation of gene expression"/>
    <property type="evidence" value="ECO:0007669"/>
    <property type="project" value="UniProtKB-UniRule"/>
</dbReference>
<evidence type="ECO:0000259" key="5">
    <source>
        <dbReference type="Pfam" id="PF00156"/>
    </source>
</evidence>
<gene>
    <name evidence="4" type="primary">gfcR</name>
    <name evidence="6" type="ORF">HA299_00210</name>
</gene>
<dbReference type="SUPFAM" id="SSF53271">
    <property type="entry name" value="PRTase-like"/>
    <property type="match status" value="1"/>
</dbReference>
<evidence type="ECO:0000256" key="4">
    <source>
        <dbReference type="HAMAP-Rule" id="MF_01214"/>
    </source>
</evidence>
<dbReference type="InterPro" id="IPR000836">
    <property type="entry name" value="PRTase_dom"/>
</dbReference>
<dbReference type="GO" id="GO:0003677">
    <property type="term" value="F:DNA binding"/>
    <property type="evidence" value="ECO:0007669"/>
    <property type="project" value="UniProtKB-UniRule"/>
</dbReference>
<proteinExistence type="inferred from homology"/>
<evidence type="ECO:0000256" key="1">
    <source>
        <dbReference type="ARBA" id="ARBA00023015"/>
    </source>
</evidence>
<dbReference type="InterPro" id="IPR022854">
    <property type="entry name" value="GfcR-like"/>
</dbReference>
<dbReference type="PANTHER" id="PTHR19278:SF41">
    <property type="entry name" value="PYRE-LIKE PROTEIN"/>
    <property type="match status" value="1"/>
</dbReference>
<accession>A0A832RRX5</accession>
<dbReference type="Proteomes" id="UP000600363">
    <property type="component" value="Unassembled WGS sequence"/>
</dbReference>
<evidence type="ECO:0000256" key="2">
    <source>
        <dbReference type="ARBA" id="ARBA00023125"/>
    </source>
</evidence>
<sequence>MGRIDELVERAVLLREKGLSVGQIADELNISKDTATWLLTRPKGGVVAPKDISVDWSAIGESSYRLSLMCEALSDLVQEGISEDGDVEVVVGISLSGVPIGAMVADALGCKLAVYTPKKQFEDGKKIEGAFSRNFADVSGKTCVVVDDVITSGTTMEEMVDELRRVGAKPIAIAVLIDKRGLDAVDDVPVLSLVRITRL</sequence>
<organism evidence="6 7">
    <name type="scientific">Methermicoccus shengliensis</name>
    <dbReference type="NCBI Taxonomy" id="660064"/>
    <lineage>
        <taxon>Archaea</taxon>
        <taxon>Methanobacteriati</taxon>
        <taxon>Methanobacteriota</taxon>
        <taxon>Stenosarchaea group</taxon>
        <taxon>Methanomicrobia</taxon>
        <taxon>Methanosarcinales</taxon>
        <taxon>Methermicoccaceae</taxon>
        <taxon>Methermicoccus</taxon>
    </lineage>
</organism>
<dbReference type="NCBIfam" id="NF002620">
    <property type="entry name" value="PRK02277.1"/>
    <property type="match status" value="1"/>
</dbReference>
<evidence type="ECO:0000313" key="7">
    <source>
        <dbReference type="Proteomes" id="UP000600363"/>
    </source>
</evidence>
<dbReference type="Gene3D" id="3.40.50.2020">
    <property type="match status" value="1"/>
</dbReference>
<keyword evidence="1 4" id="KW-0805">Transcription regulation</keyword>
<dbReference type="PANTHER" id="PTHR19278">
    <property type="entry name" value="OROTATE PHOSPHORIBOSYLTRANSFERASE"/>
    <property type="match status" value="1"/>
</dbReference>
<comment type="domain">
    <text evidence="4">Contains an N-terminal DNA-binding winged helix-turn-helix domain and a C-terminal regulatory domain (or effector binding domain) resembling phosphoribosyltransferase (PRT) domain.</text>
</comment>
<protein>
    <recommendedName>
        <fullName evidence="4">Transcriptional regulator GfcR</fullName>
    </recommendedName>
</protein>
<evidence type="ECO:0000313" key="6">
    <source>
        <dbReference type="EMBL" id="HIH69040.1"/>
    </source>
</evidence>
<dbReference type="RefSeq" id="WP_042684288.1">
    <property type="nucleotide sequence ID" value="NZ_DUIH01000002.1"/>
</dbReference>
<evidence type="ECO:0000256" key="3">
    <source>
        <dbReference type="ARBA" id="ARBA00023163"/>
    </source>
</evidence>
<dbReference type="CDD" id="cd06223">
    <property type="entry name" value="PRTases_typeI"/>
    <property type="match status" value="1"/>
</dbReference>
<comment type="similarity">
    <text evidence="4">Belongs to the purine/pyrimidine phosphoribosyltransferase family. GfcR subfamily.</text>
</comment>
<comment type="caution">
    <text evidence="6">The sequence shown here is derived from an EMBL/GenBank/DDBJ whole genome shotgun (WGS) entry which is preliminary data.</text>
</comment>
<keyword evidence="6" id="KW-0328">Glycosyltransferase</keyword>
<dbReference type="AlphaFoldDB" id="A0A832RRX5"/>
<reference evidence="6" key="1">
    <citation type="journal article" date="2020" name="bioRxiv">
        <title>A rank-normalized archaeal taxonomy based on genome phylogeny resolves widespread incomplete and uneven classifications.</title>
        <authorList>
            <person name="Rinke C."/>
            <person name="Chuvochina M."/>
            <person name="Mussig A.J."/>
            <person name="Chaumeil P.-A."/>
            <person name="Waite D.W."/>
            <person name="Whitman W.B."/>
            <person name="Parks D.H."/>
            <person name="Hugenholtz P."/>
        </authorList>
    </citation>
    <scope>NUCLEOTIDE SEQUENCE</scope>
    <source>
        <strain evidence="6">UBA12518</strain>
    </source>
</reference>
<dbReference type="HAMAP" id="MF_01214">
    <property type="entry name" value="GfcR"/>
    <property type="match status" value="1"/>
</dbReference>
<dbReference type="EMBL" id="DUIH01000002">
    <property type="protein sequence ID" value="HIH69040.1"/>
    <property type="molecule type" value="Genomic_DNA"/>
</dbReference>
<dbReference type="GO" id="GO:0004588">
    <property type="term" value="F:orotate phosphoribosyltransferase activity"/>
    <property type="evidence" value="ECO:0007669"/>
    <property type="project" value="TreeGrafter"/>
</dbReference>
<dbReference type="Pfam" id="PF00156">
    <property type="entry name" value="Pribosyltran"/>
    <property type="match status" value="1"/>
</dbReference>
<dbReference type="InterPro" id="IPR029057">
    <property type="entry name" value="PRTase-like"/>
</dbReference>
<name>A0A832RRX5_9EURY</name>
<dbReference type="GO" id="GO:0006222">
    <property type="term" value="P:UMP biosynthetic process"/>
    <property type="evidence" value="ECO:0007669"/>
    <property type="project" value="TreeGrafter"/>
</dbReference>
<keyword evidence="2 4" id="KW-0238">DNA-binding</keyword>
<feature type="domain" description="Phosphoribosyltransferase" evidence="5">
    <location>
        <begin position="70"/>
        <end position="190"/>
    </location>
</feature>
<keyword evidence="6" id="KW-0808">Transferase</keyword>